<dbReference type="Proteomes" id="UP000037136">
    <property type="component" value="Unassembled WGS sequence"/>
</dbReference>
<comment type="caution">
    <text evidence="2">The sequence shown here is derived from an EMBL/GenBank/DDBJ whole genome shotgun (WGS) entry which is preliminary data.</text>
</comment>
<name>A0A2A9PN14_OPHUN</name>
<evidence type="ECO:0000256" key="1">
    <source>
        <dbReference type="SAM" id="MobiDB-lite"/>
    </source>
</evidence>
<feature type="region of interest" description="Disordered" evidence="1">
    <location>
        <begin position="1"/>
        <end position="24"/>
    </location>
</feature>
<reference evidence="2 3" key="1">
    <citation type="journal article" date="2015" name="BMC Genomics">
        <title>Gene expression during zombie ant biting behavior reflects the complexity underlying fungal parasitic behavioral manipulation.</title>
        <authorList>
            <person name="de Bekker C."/>
            <person name="Ohm R.A."/>
            <person name="Loreto R.G."/>
            <person name="Sebastian A."/>
            <person name="Albert I."/>
            <person name="Merrow M."/>
            <person name="Brachmann A."/>
            <person name="Hughes D.P."/>
        </authorList>
    </citation>
    <scope>NUCLEOTIDE SEQUENCE [LARGE SCALE GENOMIC DNA]</scope>
    <source>
        <strain evidence="2 3">SC16a</strain>
    </source>
</reference>
<gene>
    <name evidence="2" type="ORF">XA68_11981</name>
</gene>
<sequence>MMPTFCGHDGHGKTTASRMDTVPQGNIGPYLEEVVWHTSPHDTLNRRIERSQHQVLLLVGEYVDAKFPSLKARH</sequence>
<dbReference type="EMBL" id="LAZP02000018">
    <property type="protein sequence ID" value="PFH62758.1"/>
    <property type="molecule type" value="Genomic_DNA"/>
</dbReference>
<evidence type="ECO:0000313" key="2">
    <source>
        <dbReference type="EMBL" id="PFH62758.1"/>
    </source>
</evidence>
<organism evidence="2 3">
    <name type="scientific">Ophiocordyceps unilateralis</name>
    <name type="common">Zombie-ant fungus</name>
    <name type="synonym">Torrubia unilateralis</name>
    <dbReference type="NCBI Taxonomy" id="268505"/>
    <lineage>
        <taxon>Eukaryota</taxon>
        <taxon>Fungi</taxon>
        <taxon>Dikarya</taxon>
        <taxon>Ascomycota</taxon>
        <taxon>Pezizomycotina</taxon>
        <taxon>Sordariomycetes</taxon>
        <taxon>Hypocreomycetidae</taxon>
        <taxon>Hypocreales</taxon>
        <taxon>Ophiocordycipitaceae</taxon>
        <taxon>Ophiocordyceps</taxon>
    </lineage>
</organism>
<dbReference type="AlphaFoldDB" id="A0A2A9PN14"/>
<proteinExistence type="predicted"/>
<accession>A0A2A9PN14</accession>
<evidence type="ECO:0000313" key="3">
    <source>
        <dbReference type="Proteomes" id="UP000037136"/>
    </source>
</evidence>
<keyword evidence="3" id="KW-1185">Reference proteome</keyword>
<reference evidence="2 3" key="2">
    <citation type="journal article" date="2017" name="Sci. Rep.">
        <title>Ant-infecting Ophiocordyceps genomes reveal a high diversity of potential behavioral manipulation genes and a possible major role for enterotoxins.</title>
        <authorList>
            <person name="de Bekker C."/>
            <person name="Ohm R.A."/>
            <person name="Evans H.C."/>
            <person name="Brachmann A."/>
            <person name="Hughes D.P."/>
        </authorList>
    </citation>
    <scope>NUCLEOTIDE SEQUENCE [LARGE SCALE GENOMIC DNA]</scope>
    <source>
        <strain evidence="2 3">SC16a</strain>
    </source>
</reference>
<protein>
    <submittedName>
        <fullName evidence="2">Uncharacterized protein</fullName>
    </submittedName>
</protein>